<dbReference type="GO" id="GO:0071222">
    <property type="term" value="P:cellular response to lipopolysaccharide"/>
    <property type="evidence" value="ECO:0007669"/>
    <property type="project" value="TreeGrafter"/>
</dbReference>
<name>A0A8S4ACZ7_9TELE</name>
<keyword evidence="5 11" id="KW-1133">Transmembrane helix</keyword>
<reference evidence="14" key="1">
    <citation type="submission" date="2021-05" db="EMBL/GenBank/DDBJ databases">
        <authorList>
            <person name="Tigano A."/>
        </authorList>
    </citation>
    <scope>NUCLEOTIDE SEQUENCE</scope>
</reference>
<dbReference type="PROSITE" id="PS50835">
    <property type="entry name" value="IG_LIKE"/>
    <property type="match status" value="1"/>
</dbReference>
<proteinExistence type="predicted"/>
<evidence type="ECO:0000256" key="1">
    <source>
        <dbReference type="ARBA" id="ARBA00004251"/>
    </source>
</evidence>
<feature type="chain" id="PRO_5035903883" evidence="12">
    <location>
        <begin position="33"/>
        <end position="315"/>
    </location>
</feature>
<accession>A0A8S4ACZ7</accession>
<dbReference type="GO" id="GO:0006955">
    <property type="term" value="P:immune response"/>
    <property type="evidence" value="ECO:0007669"/>
    <property type="project" value="TreeGrafter"/>
</dbReference>
<sequence>MVVVGFLDADMSVALWRAGLLLSLWRVRSCLGEECVLGIVGRPVSLPCFYPQLLSFVNVSVEWRKDDKVVLASSWEKKGKVEIWSLDYAAISADAALTGNLSLELPAVHLSEDRKRYSLFVTSLENQSAPVCSVCLRTAASFSSPLLERERAAEGGETTFLCQSSGGYPQPALYWLINDSEEPPEGSVMTQAVSLLDSSLYNVTGHLTVNISQDASVSCVIENRSTNETLTSKSYGVNGAPVVRRASAAMWIFSTVLCVVVGLMVIAGVAYQIHLDRINRRRKREFKQTERGYRRRYRYKGEAEVMNPDSNETDV</sequence>
<dbReference type="InterPro" id="IPR013783">
    <property type="entry name" value="Ig-like_fold"/>
</dbReference>
<evidence type="ECO:0000256" key="12">
    <source>
        <dbReference type="SAM" id="SignalP"/>
    </source>
</evidence>
<evidence type="ECO:0000313" key="15">
    <source>
        <dbReference type="Proteomes" id="UP000677803"/>
    </source>
</evidence>
<dbReference type="EMBL" id="CAJRST010000002">
    <property type="protein sequence ID" value="CAG5862043.1"/>
    <property type="molecule type" value="Genomic_DNA"/>
</dbReference>
<feature type="domain" description="Ig-like" evidence="13">
    <location>
        <begin position="145"/>
        <end position="231"/>
    </location>
</feature>
<evidence type="ECO:0000256" key="11">
    <source>
        <dbReference type="SAM" id="Phobius"/>
    </source>
</evidence>
<dbReference type="GO" id="GO:0042130">
    <property type="term" value="P:negative regulation of T cell proliferation"/>
    <property type="evidence" value="ECO:0007669"/>
    <property type="project" value="TreeGrafter"/>
</dbReference>
<comment type="subcellular location">
    <subcellularLocation>
        <location evidence="1">Cell membrane</location>
        <topology evidence="1">Single-pass type I membrane protein</topology>
    </subcellularLocation>
</comment>
<dbReference type="AlphaFoldDB" id="A0A8S4ACZ7"/>
<dbReference type="GO" id="GO:0009897">
    <property type="term" value="C:external side of plasma membrane"/>
    <property type="evidence" value="ECO:0007669"/>
    <property type="project" value="TreeGrafter"/>
</dbReference>
<feature type="transmembrane region" description="Helical" evidence="11">
    <location>
        <begin position="248"/>
        <end position="273"/>
    </location>
</feature>
<dbReference type="OrthoDB" id="5857426at2759"/>
<evidence type="ECO:0000256" key="10">
    <source>
        <dbReference type="ARBA" id="ARBA00023319"/>
    </source>
</evidence>
<dbReference type="GO" id="GO:0031295">
    <property type="term" value="P:T cell costimulation"/>
    <property type="evidence" value="ECO:0007669"/>
    <property type="project" value="TreeGrafter"/>
</dbReference>
<keyword evidence="7" id="KW-1015">Disulfide bond</keyword>
<dbReference type="SUPFAM" id="SSF48726">
    <property type="entry name" value="Immunoglobulin"/>
    <property type="match status" value="1"/>
</dbReference>
<evidence type="ECO:0000256" key="5">
    <source>
        <dbReference type="ARBA" id="ARBA00022989"/>
    </source>
</evidence>
<dbReference type="GO" id="GO:0007166">
    <property type="term" value="P:cell surface receptor signaling pathway"/>
    <property type="evidence" value="ECO:0007669"/>
    <property type="project" value="TreeGrafter"/>
</dbReference>
<evidence type="ECO:0000256" key="6">
    <source>
        <dbReference type="ARBA" id="ARBA00023136"/>
    </source>
</evidence>
<evidence type="ECO:0000256" key="3">
    <source>
        <dbReference type="ARBA" id="ARBA00022692"/>
    </source>
</evidence>
<dbReference type="PANTHER" id="PTHR25466:SF2">
    <property type="entry name" value="T-LYMPHOCYTE ACTIVATION ANTIGEN CD86"/>
    <property type="match status" value="1"/>
</dbReference>
<dbReference type="InterPro" id="IPR053896">
    <property type="entry name" value="BTN3A2-like_Ig-C"/>
</dbReference>
<keyword evidence="3 11" id="KW-0812">Transmembrane</keyword>
<evidence type="ECO:0000256" key="4">
    <source>
        <dbReference type="ARBA" id="ARBA00022729"/>
    </source>
</evidence>
<protein>
    <submittedName>
        <fullName evidence="14">(Atlantic silverside) hypothetical protein</fullName>
    </submittedName>
</protein>
<gene>
    <name evidence="14" type="ORF">MMEN_LOCUS1102</name>
</gene>
<keyword evidence="8" id="KW-0675">Receptor</keyword>
<dbReference type="PANTHER" id="PTHR25466">
    <property type="entry name" value="T-LYMPHOCYTE ACTIVATION ANTIGEN"/>
    <property type="match status" value="1"/>
</dbReference>
<dbReference type="Pfam" id="PF22705">
    <property type="entry name" value="C2-set_3"/>
    <property type="match status" value="1"/>
</dbReference>
<dbReference type="Gene3D" id="2.60.40.10">
    <property type="entry name" value="Immunoglobulins"/>
    <property type="match status" value="2"/>
</dbReference>
<dbReference type="Proteomes" id="UP000677803">
    <property type="component" value="Unassembled WGS sequence"/>
</dbReference>
<keyword evidence="4 12" id="KW-0732">Signal</keyword>
<evidence type="ECO:0000256" key="9">
    <source>
        <dbReference type="ARBA" id="ARBA00023180"/>
    </source>
</evidence>
<dbReference type="InterPro" id="IPR051713">
    <property type="entry name" value="T-cell_Activation_Regulation"/>
</dbReference>
<feature type="signal peptide" evidence="12">
    <location>
        <begin position="1"/>
        <end position="32"/>
    </location>
</feature>
<dbReference type="InterPro" id="IPR036179">
    <property type="entry name" value="Ig-like_dom_sf"/>
</dbReference>
<organism evidence="14 15">
    <name type="scientific">Menidia menidia</name>
    <name type="common">Atlantic silverside</name>
    <dbReference type="NCBI Taxonomy" id="238744"/>
    <lineage>
        <taxon>Eukaryota</taxon>
        <taxon>Metazoa</taxon>
        <taxon>Chordata</taxon>
        <taxon>Craniata</taxon>
        <taxon>Vertebrata</taxon>
        <taxon>Euteleostomi</taxon>
        <taxon>Actinopterygii</taxon>
        <taxon>Neopterygii</taxon>
        <taxon>Teleostei</taxon>
        <taxon>Neoteleostei</taxon>
        <taxon>Acanthomorphata</taxon>
        <taxon>Ovalentaria</taxon>
        <taxon>Atherinomorphae</taxon>
        <taxon>Atheriniformes</taxon>
        <taxon>Atherinopsidae</taxon>
        <taxon>Menidiinae</taxon>
        <taxon>Menidia</taxon>
    </lineage>
</organism>
<keyword evidence="2" id="KW-1003">Cell membrane</keyword>
<dbReference type="InterPro" id="IPR007110">
    <property type="entry name" value="Ig-like_dom"/>
</dbReference>
<keyword evidence="6 11" id="KW-0472">Membrane</keyword>
<keyword evidence="10" id="KW-0393">Immunoglobulin domain</keyword>
<dbReference type="GO" id="GO:0042102">
    <property type="term" value="P:positive regulation of T cell proliferation"/>
    <property type="evidence" value="ECO:0007669"/>
    <property type="project" value="TreeGrafter"/>
</dbReference>
<comment type="caution">
    <text evidence="14">The sequence shown here is derived from an EMBL/GenBank/DDBJ whole genome shotgun (WGS) entry which is preliminary data.</text>
</comment>
<evidence type="ECO:0000256" key="8">
    <source>
        <dbReference type="ARBA" id="ARBA00023170"/>
    </source>
</evidence>
<keyword evidence="9" id="KW-0325">Glycoprotein</keyword>
<evidence type="ECO:0000256" key="7">
    <source>
        <dbReference type="ARBA" id="ARBA00023157"/>
    </source>
</evidence>
<keyword evidence="15" id="KW-1185">Reference proteome</keyword>
<evidence type="ECO:0000259" key="13">
    <source>
        <dbReference type="PROSITE" id="PS50835"/>
    </source>
</evidence>
<evidence type="ECO:0000256" key="2">
    <source>
        <dbReference type="ARBA" id="ARBA00022475"/>
    </source>
</evidence>
<evidence type="ECO:0000313" key="14">
    <source>
        <dbReference type="EMBL" id="CAG5862043.1"/>
    </source>
</evidence>